<comment type="caution">
    <text evidence="2">The sequence shown here is derived from an EMBL/GenBank/DDBJ whole genome shotgun (WGS) entry which is preliminary data.</text>
</comment>
<feature type="compositionally biased region" description="Low complexity" evidence="1">
    <location>
        <begin position="103"/>
        <end position="115"/>
    </location>
</feature>
<dbReference type="AlphaFoldDB" id="A0AAX6EXP4"/>
<organism evidence="2 3">
    <name type="scientific">Iris pallida</name>
    <name type="common">Sweet iris</name>
    <dbReference type="NCBI Taxonomy" id="29817"/>
    <lineage>
        <taxon>Eukaryota</taxon>
        <taxon>Viridiplantae</taxon>
        <taxon>Streptophyta</taxon>
        <taxon>Embryophyta</taxon>
        <taxon>Tracheophyta</taxon>
        <taxon>Spermatophyta</taxon>
        <taxon>Magnoliopsida</taxon>
        <taxon>Liliopsida</taxon>
        <taxon>Asparagales</taxon>
        <taxon>Iridaceae</taxon>
        <taxon>Iridoideae</taxon>
        <taxon>Irideae</taxon>
        <taxon>Iris</taxon>
    </lineage>
</organism>
<name>A0AAX6EXP4_IRIPA</name>
<dbReference type="Proteomes" id="UP001140949">
    <property type="component" value="Unassembled WGS sequence"/>
</dbReference>
<evidence type="ECO:0000313" key="2">
    <source>
        <dbReference type="EMBL" id="KAJ6808575.1"/>
    </source>
</evidence>
<accession>A0AAX6EXP4</accession>
<keyword evidence="3" id="KW-1185">Reference proteome</keyword>
<protein>
    <submittedName>
        <fullName evidence="2">Uncharacterized protein</fullName>
    </submittedName>
</protein>
<dbReference type="EMBL" id="JANAVB010033220">
    <property type="protein sequence ID" value="KAJ6808575.1"/>
    <property type="molecule type" value="Genomic_DNA"/>
</dbReference>
<reference evidence="2" key="2">
    <citation type="submission" date="2023-04" db="EMBL/GenBank/DDBJ databases">
        <authorList>
            <person name="Bruccoleri R.E."/>
            <person name="Oakeley E.J."/>
            <person name="Faust A.-M."/>
            <person name="Dessus-Babus S."/>
            <person name="Altorfer M."/>
            <person name="Burckhardt D."/>
            <person name="Oertli M."/>
            <person name="Naumann U."/>
            <person name="Petersen F."/>
            <person name="Wong J."/>
        </authorList>
    </citation>
    <scope>NUCLEOTIDE SEQUENCE</scope>
    <source>
        <strain evidence="2">GSM-AAB239-AS_SAM_17_03QT</strain>
        <tissue evidence="2">Leaf</tissue>
    </source>
</reference>
<reference evidence="2" key="1">
    <citation type="journal article" date="2023" name="GigaByte">
        <title>Genome assembly of the bearded iris, Iris pallida Lam.</title>
        <authorList>
            <person name="Bruccoleri R.E."/>
            <person name="Oakeley E.J."/>
            <person name="Faust A.M.E."/>
            <person name="Altorfer M."/>
            <person name="Dessus-Babus S."/>
            <person name="Burckhardt D."/>
            <person name="Oertli M."/>
            <person name="Naumann U."/>
            <person name="Petersen F."/>
            <person name="Wong J."/>
        </authorList>
    </citation>
    <scope>NUCLEOTIDE SEQUENCE</scope>
    <source>
        <strain evidence="2">GSM-AAB239-AS_SAM_17_03QT</strain>
    </source>
</reference>
<evidence type="ECO:0000256" key="1">
    <source>
        <dbReference type="SAM" id="MobiDB-lite"/>
    </source>
</evidence>
<proteinExistence type="predicted"/>
<gene>
    <name evidence="2" type="ORF">M6B38_164420</name>
</gene>
<feature type="region of interest" description="Disordered" evidence="1">
    <location>
        <begin position="99"/>
        <end position="140"/>
    </location>
</feature>
<evidence type="ECO:0000313" key="3">
    <source>
        <dbReference type="Proteomes" id="UP001140949"/>
    </source>
</evidence>
<feature type="compositionally biased region" description="Basic and acidic residues" evidence="1">
    <location>
        <begin position="116"/>
        <end position="140"/>
    </location>
</feature>
<sequence length="140" mass="14699">MGCVDDGSSSGDSWLRVMKERCSRGGENGLDSSIIAESGGSIQDVSVDPGSGVAVKHQSRTAPVARLDGDVVVSRSGRTPGLDLQEAAFVLSGARLQRGGELRSTSSATRASTRSESIRWSERLDGTPPRSRDDVRPVNG</sequence>